<keyword evidence="2" id="KW-0472">Membrane</keyword>
<keyword evidence="2" id="KW-1133">Transmembrane helix</keyword>
<evidence type="ECO:0000313" key="4">
    <source>
        <dbReference type="Proteomes" id="UP000007813"/>
    </source>
</evidence>
<evidence type="ECO:0000256" key="2">
    <source>
        <dbReference type="SAM" id="Phobius"/>
    </source>
</evidence>
<feature type="region of interest" description="Disordered" evidence="1">
    <location>
        <begin position="1"/>
        <end position="30"/>
    </location>
</feature>
<dbReference type="AlphaFoldDB" id="J2ZH84"/>
<accession>J2ZH84</accession>
<dbReference type="OrthoDB" id="202254at2157"/>
<dbReference type="EMBL" id="ALJD01000004">
    <property type="protein sequence ID" value="EJN60065.1"/>
    <property type="molecule type" value="Genomic_DNA"/>
</dbReference>
<dbReference type="eggNOG" id="arCOG08131">
    <property type="taxonomic scope" value="Archaea"/>
</dbReference>
<dbReference type="InterPro" id="IPR058278">
    <property type="entry name" value="DUF7972"/>
</dbReference>
<feature type="compositionally biased region" description="Acidic residues" evidence="1">
    <location>
        <begin position="9"/>
        <end position="21"/>
    </location>
</feature>
<feature type="transmembrane region" description="Helical" evidence="2">
    <location>
        <begin position="278"/>
        <end position="297"/>
    </location>
</feature>
<evidence type="ECO:0000313" key="3">
    <source>
        <dbReference type="EMBL" id="EJN60065.1"/>
    </source>
</evidence>
<dbReference type="RefSeq" id="WP_009367305.1">
    <property type="nucleotide sequence ID" value="NZ_ALJD01000004.1"/>
</dbReference>
<feature type="transmembrane region" description="Helical" evidence="2">
    <location>
        <begin position="312"/>
        <end position="335"/>
    </location>
</feature>
<proteinExistence type="predicted"/>
<evidence type="ECO:0000256" key="1">
    <source>
        <dbReference type="SAM" id="MobiDB-lite"/>
    </source>
</evidence>
<reference evidence="3 4" key="1">
    <citation type="journal article" date="2012" name="J. Bacteriol.">
        <title>Draft Genome Sequence of the Extremely Halophilic Archaeon Halogranum salarium B-1T.</title>
        <authorList>
            <person name="Kim K.K."/>
            <person name="Lee K.C."/>
            <person name="Lee J.S."/>
        </authorList>
    </citation>
    <scope>NUCLEOTIDE SEQUENCE [LARGE SCALE GENOMIC DNA]</scope>
    <source>
        <strain evidence="3 4">B-1</strain>
    </source>
</reference>
<comment type="caution">
    <text evidence="3">The sequence shown here is derived from an EMBL/GenBank/DDBJ whole genome shotgun (WGS) entry which is preliminary data.</text>
</comment>
<protein>
    <submittedName>
        <fullName evidence="3">Uncharacterized protein</fullName>
    </submittedName>
</protein>
<name>J2ZH84_9EURY</name>
<dbReference type="Pfam" id="PF25927">
    <property type="entry name" value="DUF7972"/>
    <property type="match status" value="1"/>
</dbReference>
<gene>
    <name evidence="3" type="ORF">HSB1_22230</name>
</gene>
<sequence length="357" mass="39699">MTDRQGGSDNDDNDDNDDGEGDSIGTENTMRARADESRLKVWVLLSANRLGLVALLSVLVFVSLIVFSAVLYPSLQLSIQRGDTIETGFTTMISVIVTGTTLVVSINQLVLSQENGPLGDQRRRMSNAEDFRTYTEEMLGSTAPSDPSNFLRALVAESQDRAERLDRLIHESDSAPDELQEQLEEFVDSLDGNAETVRKKLDGSQFGTFDVVYAALDYNYSWKVFQVDRMVNEFGDSLSREEEEAFHDLKTSLTMFGPAREHIKTLYFEWALVNLSQYILYAAVPALVVAGAMFMFVGEGSFPGTTLGVDDITWVTVGAFTLTLLPFFIFISYIFRVATVAKRTLAIGPLILRDSQR</sequence>
<dbReference type="Proteomes" id="UP000007813">
    <property type="component" value="Unassembled WGS sequence"/>
</dbReference>
<dbReference type="PATRIC" id="fig|1210908.3.peg.2128"/>
<feature type="transmembrane region" description="Helical" evidence="2">
    <location>
        <begin position="50"/>
        <end position="72"/>
    </location>
</feature>
<keyword evidence="2" id="KW-0812">Transmembrane</keyword>
<organism evidence="3 4">
    <name type="scientific">Halogranum salarium B-1</name>
    <dbReference type="NCBI Taxonomy" id="1210908"/>
    <lineage>
        <taxon>Archaea</taxon>
        <taxon>Methanobacteriati</taxon>
        <taxon>Methanobacteriota</taxon>
        <taxon>Stenosarchaea group</taxon>
        <taxon>Halobacteria</taxon>
        <taxon>Halobacteriales</taxon>
        <taxon>Haloferacaceae</taxon>
    </lineage>
</organism>